<dbReference type="EMBL" id="GGEC01090913">
    <property type="protein sequence ID" value="MBX71397.1"/>
    <property type="molecule type" value="Transcribed_RNA"/>
</dbReference>
<dbReference type="AlphaFoldDB" id="A0A2P2QWR9"/>
<organism evidence="1">
    <name type="scientific">Rhizophora mucronata</name>
    <name type="common">Asiatic mangrove</name>
    <dbReference type="NCBI Taxonomy" id="61149"/>
    <lineage>
        <taxon>Eukaryota</taxon>
        <taxon>Viridiplantae</taxon>
        <taxon>Streptophyta</taxon>
        <taxon>Embryophyta</taxon>
        <taxon>Tracheophyta</taxon>
        <taxon>Spermatophyta</taxon>
        <taxon>Magnoliopsida</taxon>
        <taxon>eudicotyledons</taxon>
        <taxon>Gunneridae</taxon>
        <taxon>Pentapetalae</taxon>
        <taxon>rosids</taxon>
        <taxon>fabids</taxon>
        <taxon>Malpighiales</taxon>
        <taxon>Rhizophoraceae</taxon>
        <taxon>Rhizophora</taxon>
    </lineage>
</organism>
<name>A0A2P2QWR9_RHIMU</name>
<proteinExistence type="predicted"/>
<accession>A0A2P2QWR9</accession>
<reference evidence="1" key="1">
    <citation type="submission" date="2018-02" db="EMBL/GenBank/DDBJ databases">
        <title>Rhizophora mucronata_Transcriptome.</title>
        <authorList>
            <person name="Meera S.P."/>
            <person name="Sreeshan A."/>
            <person name="Augustine A."/>
        </authorList>
    </citation>
    <scope>NUCLEOTIDE SEQUENCE</scope>
    <source>
        <tissue evidence="1">Leaf</tissue>
    </source>
</reference>
<protein>
    <submittedName>
        <fullName evidence="1">Uncharacterized protein</fullName>
    </submittedName>
</protein>
<sequence length="45" mass="5132">MLAEHIVAFLWSLGCKILRSSLLDITCLFSAIELRSILELIRTKN</sequence>
<evidence type="ECO:0000313" key="1">
    <source>
        <dbReference type="EMBL" id="MBX71397.1"/>
    </source>
</evidence>